<sequence length="107" mass="12475">HSLHSPYFFLDEDILPTAENLTLLWSLLILCSKIQGLNFTGWIGGQLNNLHHLKHLDFLCPFAQNVWAMFKGRVQKCRNEATDFFLLFKQMQQKHSQLELESWATTA</sequence>
<comment type="caution">
    <text evidence="1">The sequence shown here is derived from an EMBL/GenBank/DDBJ whole genome shotgun (WGS) entry which is preliminary data.</text>
</comment>
<reference evidence="1 2" key="1">
    <citation type="journal article" date="2018" name="Sci. Data">
        <title>The draft genome sequence of cork oak.</title>
        <authorList>
            <person name="Ramos A.M."/>
            <person name="Usie A."/>
            <person name="Barbosa P."/>
            <person name="Barros P.M."/>
            <person name="Capote T."/>
            <person name="Chaves I."/>
            <person name="Simoes F."/>
            <person name="Abreu I."/>
            <person name="Carrasquinho I."/>
            <person name="Faro C."/>
            <person name="Guimaraes J.B."/>
            <person name="Mendonca D."/>
            <person name="Nobrega F."/>
            <person name="Rodrigues L."/>
            <person name="Saibo N.J.M."/>
            <person name="Varela M.C."/>
            <person name="Egas C."/>
            <person name="Matos J."/>
            <person name="Miguel C.M."/>
            <person name="Oliveira M.M."/>
            <person name="Ricardo C.P."/>
            <person name="Goncalves S."/>
        </authorList>
    </citation>
    <scope>NUCLEOTIDE SEQUENCE [LARGE SCALE GENOMIC DNA]</scope>
    <source>
        <strain evidence="2">cv. HL8</strain>
    </source>
</reference>
<proteinExistence type="predicted"/>
<name>A0AAW0LID9_QUESU</name>
<dbReference type="Proteomes" id="UP000237347">
    <property type="component" value="Unassembled WGS sequence"/>
</dbReference>
<organism evidence="1 2">
    <name type="scientific">Quercus suber</name>
    <name type="common">Cork oak</name>
    <dbReference type="NCBI Taxonomy" id="58331"/>
    <lineage>
        <taxon>Eukaryota</taxon>
        <taxon>Viridiplantae</taxon>
        <taxon>Streptophyta</taxon>
        <taxon>Embryophyta</taxon>
        <taxon>Tracheophyta</taxon>
        <taxon>Spermatophyta</taxon>
        <taxon>Magnoliopsida</taxon>
        <taxon>eudicotyledons</taxon>
        <taxon>Gunneridae</taxon>
        <taxon>Pentapetalae</taxon>
        <taxon>rosids</taxon>
        <taxon>fabids</taxon>
        <taxon>Fagales</taxon>
        <taxon>Fagaceae</taxon>
        <taxon>Quercus</taxon>
    </lineage>
</organism>
<feature type="non-terminal residue" evidence="1">
    <location>
        <position position="1"/>
    </location>
</feature>
<protein>
    <submittedName>
        <fullName evidence="1">Uncharacterized protein</fullName>
    </submittedName>
</protein>
<evidence type="ECO:0000313" key="2">
    <source>
        <dbReference type="Proteomes" id="UP000237347"/>
    </source>
</evidence>
<evidence type="ECO:0000313" key="1">
    <source>
        <dbReference type="EMBL" id="KAK7850831.1"/>
    </source>
</evidence>
<dbReference type="AlphaFoldDB" id="A0AAW0LID9"/>
<keyword evidence="2" id="KW-1185">Reference proteome</keyword>
<dbReference type="EMBL" id="PKMF04000095">
    <property type="protein sequence ID" value="KAK7850831.1"/>
    <property type="molecule type" value="Genomic_DNA"/>
</dbReference>
<gene>
    <name evidence="1" type="ORF">CFP56_043664</name>
</gene>
<accession>A0AAW0LID9</accession>